<keyword evidence="5 9" id="KW-0297">G-protein coupled receptor</keyword>
<feature type="region of interest" description="Disordered" evidence="10">
    <location>
        <begin position="173"/>
        <end position="216"/>
    </location>
</feature>
<keyword evidence="3 9" id="KW-0812">Transmembrane</keyword>
<evidence type="ECO:0000256" key="2">
    <source>
        <dbReference type="ARBA" id="ARBA00022475"/>
    </source>
</evidence>
<dbReference type="Gene3D" id="1.20.1070.10">
    <property type="entry name" value="Rhodopsin 7-helix transmembrane proteins"/>
    <property type="match status" value="1"/>
</dbReference>
<evidence type="ECO:0000256" key="6">
    <source>
        <dbReference type="ARBA" id="ARBA00023136"/>
    </source>
</evidence>
<keyword evidence="7 9" id="KW-0675">Receptor</keyword>
<feature type="domain" description="G-protein coupled receptors family 1 profile" evidence="13">
    <location>
        <begin position="1"/>
        <end position="115"/>
    </location>
</feature>
<dbReference type="PROSITE" id="PS00237">
    <property type="entry name" value="G_PROTEIN_RECEP_F1_1"/>
    <property type="match status" value="1"/>
</dbReference>
<keyword evidence="15" id="KW-1185">Reference proteome</keyword>
<evidence type="ECO:0000313" key="14">
    <source>
        <dbReference type="EMBL" id="KAJ7389264.1"/>
    </source>
</evidence>
<evidence type="ECO:0000259" key="13">
    <source>
        <dbReference type="PROSITE" id="PS50262"/>
    </source>
</evidence>
<keyword evidence="6 11" id="KW-0472">Membrane</keyword>
<feature type="signal peptide" evidence="12">
    <location>
        <begin position="1"/>
        <end position="19"/>
    </location>
</feature>
<gene>
    <name evidence="14" type="ORF">OS493_032732</name>
</gene>
<keyword evidence="8 9" id="KW-0807">Transducer</keyword>
<evidence type="ECO:0000256" key="9">
    <source>
        <dbReference type="RuleBase" id="RU000688"/>
    </source>
</evidence>
<evidence type="ECO:0000256" key="3">
    <source>
        <dbReference type="ARBA" id="ARBA00022692"/>
    </source>
</evidence>
<dbReference type="OrthoDB" id="5961961at2759"/>
<comment type="subcellular location">
    <subcellularLocation>
        <location evidence="1">Cell membrane</location>
        <topology evidence="1">Multi-pass membrane protein</topology>
    </subcellularLocation>
</comment>
<evidence type="ECO:0000256" key="10">
    <source>
        <dbReference type="SAM" id="MobiDB-lite"/>
    </source>
</evidence>
<dbReference type="PRINTS" id="PR00237">
    <property type="entry name" value="GPCRRHODOPSN"/>
</dbReference>
<keyword evidence="4 11" id="KW-1133">Transmembrane helix</keyword>
<evidence type="ECO:0000256" key="7">
    <source>
        <dbReference type="ARBA" id="ARBA00023170"/>
    </source>
</evidence>
<evidence type="ECO:0000256" key="5">
    <source>
        <dbReference type="ARBA" id="ARBA00023040"/>
    </source>
</evidence>
<dbReference type="Pfam" id="PF00001">
    <property type="entry name" value="7tm_1"/>
    <property type="match status" value="1"/>
</dbReference>
<dbReference type="AlphaFoldDB" id="A0A9X0D8X6"/>
<dbReference type="EMBL" id="MU825437">
    <property type="protein sequence ID" value="KAJ7389264.1"/>
    <property type="molecule type" value="Genomic_DNA"/>
</dbReference>
<dbReference type="Proteomes" id="UP001163046">
    <property type="component" value="Unassembled WGS sequence"/>
</dbReference>
<dbReference type="GO" id="GO:0004930">
    <property type="term" value="F:G protein-coupled receptor activity"/>
    <property type="evidence" value="ECO:0007669"/>
    <property type="project" value="UniProtKB-KW"/>
</dbReference>
<feature type="compositionally biased region" description="Basic and acidic residues" evidence="10">
    <location>
        <begin position="181"/>
        <end position="200"/>
    </location>
</feature>
<dbReference type="InterPro" id="IPR000276">
    <property type="entry name" value="GPCR_Rhodpsn"/>
</dbReference>
<dbReference type="GO" id="GO:0005886">
    <property type="term" value="C:plasma membrane"/>
    <property type="evidence" value="ECO:0007669"/>
    <property type="project" value="UniProtKB-SubCell"/>
</dbReference>
<comment type="similarity">
    <text evidence="9">Belongs to the G-protein coupled receptor 1 family.</text>
</comment>
<dbReference type="CDD" id="cd00637">
    <property type="entry name" value="7tm_classA_rhodopsin-like"/>
    <property type="match status" value="1"/>
</dbReference>
<evidence type="ECO:0000256" key="11">
    <source>
        <dbReference type="SAM" id="Phobius"/>
    </source>
</evidence>
<reference evidence="14" key="1">
    <citation type="submission" date="2023-01" db="EMBL/GenBank/DDBJ databases">
        <title>Genome assembly of the deep-sea coral Lophelia pertusa.</title>
        <authorList>
            <person name="Herrera S."/>
            <person name="Cordes E."/>
        </authorList>
    </citation>
    <scope>NUCLEOTIDE SEQUENCE</scope>
    <source>
        <strain evidence="14">USNM1676648</strain>
        <tissue evidence="14">Polyp</tissue>
    </source>
</reference>
<evidence type="ECO:0000256" key="8">
    <source>
        <dbReference type="ARBA" id="ARBA00023224"/>
    </source>
</evidence>
<dbReference type="SUPFAM" id="SSF81321">
    <property type="entry name" value="Family A G protein-coupled receptor-like"/>
    <property type="match status" value="1"/>
</dbReference>
<comment type="caution">
    <text evidence="14">The sequence shown here is derived from an EMBL/GenBank/DDBJ whole genome shotgun (WGS) entry which is preliminary data.</text>
</comment>
<sequence>MSSTMLCLASISTLCCISADRYFAVVKPMRYKHVLTPKKALYMLVLVWLGSLSIACLHLVTSYEFHPGMNHCSPAWHRSCGLYAFMTIFAFGIPLITLLTTYGMIFSSIRRHARRVSHWRASTSESSGKQDSCAGQRDSCARVLTDITGPVEEEQQRNFNRLKELYADPNNTLDNSVGDLRAGKLEQESTKPKVLESQHEKRFRSHSAGCQHARPDENLLPLFPANEIGSFTKKPVENSQEPVRRRSCSVSVRFSINGLVPGTVSAFFCPADNHGNMTRSLSLSYCNINSLDHEQFSSDPQPLSTTNRTLMCSLPSDLNCERIPSHSISLMLTTASTPVSPDLNIPTTFSVNGFTPQKRSVYWEITSNAAAIRWAEDWVEFQKLYQEF</sequence>
<keyword evidence="2" id="KW-1003">Cell membrane</keyword>
<proteinExistence type="inferred from homology"/>
<name>A0A9X0D8X6_9CNID</name>
<evidence type="ECO:0000313" key="15">
    <source>
        <dbReference type="Proteomes" id="UP001163046"/>
    </source>
</evidence>
<feature type="transmembrane region" description="Helical" evidence="11">
    <location>
        <begin position="40"/>
        <end position="61"/>
    </location>
</feature>
<evidence type="ECO:0000256" key="12">
    <source>
        <dbReference type="SAM" id="SignalP"/>
    </source>
</evidence>
<evidence type="ECO:0000256" key="1">
    <source>
        <dbReference type="ARBA" id="ARBA00004651"/>
    </source>
</evidence>
<feature type="transmembrane region" description="Helical" evidence="11">
    <location>
        <begin position="82"/>
        <end position="105"/>
    </location>
</feature>
<dbReference type="PANTHER" id="PTHR22752">
    <property type="entry name" value="G PROTEIN-COUPLED RECEPTOR"/>
    <property type="match status" value="1"/>
</dbReference>
<keyword evidence="12" id="KW-0732">Signal</keyword>
<evidence type="ECO:0000256" key="4">
    <source>
        <dbReference type="ARBA" id="ARBA00022989"/>
    </source>
</evidence>
<dbReference type="InterPro" id="IPR017452">
    <property type="entry name" value="GPCR_Rhodpsn_7TM"/>
</dbReference>
<feature type="chain" id="PRO_5040833288" description="G-protein coupled receptors family 1 profile domain-containing protein" evidence="12">
    <location>
        <begin position="20"/>
        <end position="388"/>
    </location>
</feature>
<accession>A0A9X0D8X6</accession>
<organism evidence="14 15">
    <name type="scientific">Desmophyllum pertusum</name>
    <dbReference type="NCBI Taxonomy" id="174260"/>
    <lineage>
        <taxon>Eukaryota</taxon>
        <taxon>Metazoa</taxon>
        <taxon>Cnidaria</taxon>
        <taxon>Anthozoa</taxon>
        <taxon>Hexacorallia</taxon>
        <taxon>Scleractinia</taxon>
        <taxon>Caryophylliina</taxon>
        <taxon>Caryophylliidae</taxon>
        <taxon>Desmophyllum</taxon>
    </lineage>
</organism>
<dbReference type="PROSITE" id="PS50262">
    <property type="entry name" value="G_PROTEIN_RECEP_F1_2"/>
    <property type="match status" value="1"/>
</dbReference>
<protein>
    <recommendedName>
        <fullName evidence="13">G-protein coupled receptors family 1 profile domain-containing protein</fullName>
    </recommendedName>
</protein>